<reference evidence="3 4" key="1">
    <citation type="submission" date="2020-04" db="EMBL/GenBank/DDBJ databases">
        <title>Metagenomic profiling of ammonia- and methane-oxidizing microorganisms in a Dutch drinking water treatment plant.</title>
        <authorList>
            <person name="Poghosyan L."/>
            <person name="Leucker S."/>
        </authorList>
    </citation>
    <scope>NUCLEOTIDE SEQUENCE [LARGE SCALE GENOMIC DNA]</scope>
    <source>
        <strain evidence="3">S-RSF-IL-03</strain>
    </source>
</reference>
<dbReference type="InterPro" id="IPR024742">
    <property type="entry name" value="Glycogen_debranch_N"/>
</dbReference>
<dbReference type="InterPro" id="IPR008928">
    <property type="entry name" value="6-hairpin_glycosidase_sf"/>
</dbReference>
<dbReference type="Proteomes" id="UP000580839">
    <property type="component" value="Unassembled WGS sequence"/>
</dbReference>
<dbReference type="AlphaFoldDB" id="A0A849SJH0"/>
<name>A0A849SJH0_UNCEI</name>
<dbReference type="InterPro" id="IPR032790">
    <property type="entry name" value="GDE_C"/>
</dbReference>
<dbReference type="Gene3D" id="1.50.10.10">
    <property type="match status" value="1"/>
</dbReference>
<dbReference type="GO" id="GO:0004134">
    <property type="term" value="F:4-alpha-glucanotransferase activity"/>
    <property type="evidence" value="ECO:0007669"/>
    <property type="project" value="InterPro"/>
</dbReference>
<feature type="domain" description="Glycogen debranching enzyme C-terminal" evidence="1">
    <location>
        <begin position="282"/>
        <end position="647"/>
    </location>
</feature>
<dbReference type="PANTHER" id="PTHR10569">
    <property type="entry name" value="GLYCOGEN DEBRANCHING ENZYME"/>
    <property type="match status" value="1"/>
</dbReference>
<evidence type="ECO:0000259" key="1">
    <source>
        <dbReference type="Pfam" id="PF06202"/>
    </source>
</evidence>
<organism evidence="3 4">
    <name type="scientific">Eiseniibacteriota bacterium</name>
    <dbReference type="NCBI Taxonomy" id="2212470"/>
    <lineage>
        <taxon>Bacteria</taxon>
        <taxon>Candidatus Eiseniibacteriota</taxon>
    </lineage>
</organism>
<dbReference type="GO" id="GO:0005980">
    <property type="term" value="P:glycogen catabolic process"/>
    <property type="evidence" value="ECO:0007669"/>
    <property type="project" value="InterPro"/>
</dbReference>
<evidence type="ECO:0000259" key="2">
    <source>
        <dbReference type="Pfam" id="PF12439"/>
    </source>
</evidence>
<dbReference type="InterPro" id="IPR012341">
    <property type="entry name" value="6hp_glycosidase-like_sf"/>
</dbReference>
<feature type="domain" description="Glycogen debranching enzyme bacterial and archaeal type N-terminal" evidence="2">
    <location>
        <begin position="20"/>
        <end position="237"/>
    </location>
</feature>
<dbReference type="InterPro" id="IPR010401">
    <property type="entry name" value="AGL/Gdb1"/>
</dbReference>
<sequence length="672" mass="72359">MRADSNPNAAAPLRYALDAEWLEADGLGGFASGTVSGVRTRRYHALLLAAITPPTGRSVLVNGLELWVETASGTYPISTQRYAPGVTHPNGATHLAGFEPEPWPRWTFRLPDGTAIEQELLVAKGTAATWLAWRRSAGEGPVRLHAKPLFSGRDSHALHHESAAFPFAVVADEGRVEFAAYSGLPGVIVRHNGTFVPRPEWFRAFQYDEELHRGLDCVEDLAAPGEFHFDLANDEAVLLLAAGVDAEAAAMAAQPGVERAVRRVRAAETKRRARFASRLHRAADAYLVKRGEGSTIVAGYPWFTDWGRDTFIALRGLCLAGGRLDVAGAILLEWAGAVSEGLLPNRFADQGAPEYNAVDASLWYVVAVGEWLDAMAAAKKRVAATTRRALVAATQAILEGYARGTRYGIRMDADGLIASGEPGVQLTWMDAKVGDWVVTPRTGKAVEIQALWINALDFGARSEARWGEIRDRARAAFEARFWNETAGALYDVVDLDHHAGAVNSAFRPNQIFAVGGLPVRLIEGPRARRIVDAVEARLWTPMGLRSLAPGEPGYAPHYAGGVSERDGAYHQGTVWPWLIGAFVDAWVNVRGDGEAVRAEARRRFVAPLLAHLDAAGIGHVSEVADAEPPHTPGGCPFQAWSVGELLRLEATMPAHVSPVAGPAALSLASITL</sequence>
<dbReference type="Pfam" id="PF06202">
    <property type="entry name" value="GDE_C"/>
    <property type="match status" value="1"/>
</dbReference>
<evidence type="ECO:0000313" key="3">
    <source>
        <dbReference type="EMBL" id="NOT35542.1"/>
    </source>
</evidence>
<dbReference type="Pfam" id="PF12439">
    <property type="entry name" value="GDE_N"/>
    <property type="match status" value="1"/>
</dbReference>
<dbReference type="EMBL" id="JABFRW010000201">
    <property type="protein sequence ID" value="NOT35542.1"/>
    <property type="molecule type" value="Genomic_DNA"/>
</dbReference>
<accession>A0A849SJH0</accession>
<dbReference type="GO" id="GO:0004135">
    <property type="term" value="F:amylo-alpha-1,6-glucosidase activity"/>
    <property type="evidence" value="ECO:0007669"/>
    <property type="project" value="InterPro"/>
</dbReference>
<dbReference type="PANTHER" id="PTHR10569:SF2">
    <property type="entry name" value="GLYCOGEN DEBRANCHING ENZYME"/>
    <property type="match status" value="1"/>
</dbReference>
<proteinExistence type="predicted"/>
<gene>
    <name evidence="3" type="ORF">HOP12_15465</name>
</gene>
<protein>
    <submittedName>
        <fullName evidence="3">Glycogen debranching protein</fullName>
    </submittedName>
</protein>
<comment type="caution">
    <text evidence="3">The sequence shown here is derived from an EMBL/GenBank/DDBJ whole genome shotgun (WGS) entry which is preliminary data.</text>
</comment>
<dbReference type="SUPFAM" id="SSF48208">
    <property type="entry name" value="Six-hairpin glycosidases"/>
    <property type="match status" value="1"/>
</dbReference>
<evidence type="ECO:0000313" key="4">
    <source>
        <dbReference type="Proteomes" id="UP000580839"/>
    </source>
</evidence>